<organism evidence="2 3">
    <name type="scientific">Flavobacterium stagni</name>
    <dbReference type="NCBI Taxonomy" id="2506421"/>
    <lineage>
        <taxon>Bacteria</taxon>
        <taxon>Pseudomonadati</taxon>
        <taxon>Bacteroidota</taxon>
        <taxon>Flavobacteriia</taxon>
        <taxon>Flavobacteriales</taxon>
        <taxon>Flavobacteriaceae</taxon>
        <taxon>Flavobacterium</taxon>
    </lineage>
</organism>
<feature type="chain" id="PRO_5020210651" description="DUF4168 domain-containing protein" evidence="1">
    <location>
        <begin position="21"/>
        <end position="117"/>
    </location>
</feature>
<keyword evidence="1" id="KW-0732">Signal</keyword>
<sequence length="117" mass="13118">MKKLIAALVLFFATTLSMNAQEKELSVQELAKKDAVELAQLVGLPDTQIEDFFHLFEMKHEVLTNKNLSVERKTEMSHVIEAKIRGTLSPQQMATLEANTAVFDRLVGKATKTKTTK</sequence>
<proteinExistence type="predicted"/>
<name>A0A4Q1K892_9FLAO</name>
<dbReference type="AlphaFoldDB" id="A0A4Q1K892"/>
<evidence type="ECO:0000256" key="1">
    <source>
        <dbReference type="SAM" id="SignalP"/>
    </source>
</evidence>
<evidence type="ECO:0000313" key="2">
    <source>
        <dbReference type="EMBL" id="RXR22133.1"/>
    </source>
</evidence>
<keyword evidence="3" id="KW-1185">Reference proteome</keyword>
<gene>
    <name evidence="2" type="ORF">EQG61_09020</name>
</gene>
<dbReference type="Proteomes" id="UP000289857">
    <property type="component" value="Unassembled WGS sequence"/>
</dbReference>
<protein>
    <recommendedName>
        <fullName evidence="4">DUF4168 domain-containing protein</fullName>
    </recommendedName>
</protein>
<dbReference type="RefSeq" id="WP_129461593.1">
    <property type="nucleotide sequence ID" value="NZ_SBKN01000005.1"/>
</dbReference>
<reference evidence="3" key="1">
    <citation type="submission" date="2019-01" db="EMBL/GenBank/DDBJ databases">
        <title>Cytophagaceae bacterium strain CAR-16.</title>
        <authorList>
            <person name="Chen W.-M."/>
        </authorList>
    </citation>
    <scope>NUCLEOTIDE SEQUENCE [LARGE SCALE GENOMIC DNA]</scope>
    <source>
        <strain evidence="3">WWJ-16</strain>
    </source>
</reference>
<dbReference type="EMBL" id="SBKN01000005">
    <property type="protein sequence ID" value="RXR22133.1"/>
    <property type="molecule type" value="Genomic_DNA"/>
</dbReference>
<evidence type="ECO:0008006" key="4">
    <source>
        <dbReference type="Google" id="ProtNLM"/>
    </source>
</evidence>
<dbReference type="OrthoDB" id="1376569at2"/>
<evidence type="ECO:0000313" key="3">
    <source>
        <dbReference type="Proteomes" id="UP000289857"/>
    </source>
</evidence>
<accession>A0A4Q1K892</accession>
<comment type="caution">
    <text evidence="2">The sequence shown here is derived from an EMBL/GenBank/DDBJ whole genome shotgun (WGS) entry which is preliminary data.</text>
</comment>
<feature type="signal peptide" evidence="1">
    <location>
        <begin position="1"/>
        <end position="20"/>
    </location>
</feature>